<protein>
    <submittedName>
        <fullName evidence="2">Uncharacterized protein</fullName>
    </submittedName>
</protein>
<evidence type="ECO:0000313" key="3">
    <source>
        <dbReference type="Proteomes" id="UP001611450"/>
    </source>
</evidence>
<comment type="caution">
    <text evidence="2">The sequence shown here is derived from an EMBL/GenBank/DDBJ whole genome shotgun (WGS) entry which is preliminary data.</text>
</comment>
<evidence type="ECO:0000313" key="2">
    <source>
        <dbReference type="EMBL" id="MFI2320561.1"/>
    </source>
</evidence>
<proteinExistence type="predicted"/>
<gene>
    <name evidence="2" type="ORF">ACH47G_08730</name>
</gene>
<feature type="compositionally biased region" description="Acidic residues" evidence="1">
    <location>
        <begin position="12"/>
        <end position="23"/>
    </location>
</feature>
<dbReference type="RefSeq" id="WP_396945050.1">
    <property type="nucleotide sequence ID" value="NZ_JBIRXV010000001.1"/>
</dbReference>
<accession>A0ABW7WDR2</accession>
<organism evidence="2 3">
    <name type="scientific">Nocardia beijingensis</name>
    <dbReference type="NCBI Taxonomy" id="95162"/>
    <lineage>
        <taxon>Bacteria</taxon>
        <taxon>Bacillati</taxon>
        <taxon>Actinomycetota</taxon>
        <taxon>Actinomycetes</taxon>
        <taxon>Mycobacteriales</taxon>
        <taxon>Nocardiaceae</taxon>
        <taxon>Nocardia</taxon>
    </lineage>
</organism>
<name>A0ABW7WDR2_9NOCA</name>
<feature type="region of interest" description="Disordered" evidence="1">
    <location>
        <begin position="1"/>
        <end position="23"/>
    </location>
</feature>
<dbReference type="Proteomes" id="UP001611450">
    <property type="component" value="Unassembled WGS sequence"/>
</dbReference>
<reference evidence="2 3" key="1">
    <citation type="submission" date="2024-10" db="EMBL/GenBank/DDBJ databases">
        <title>The Natural Products Discovery Center: Release of the First 8490 Sequenced Strains for Exploring Actinobacteria Biosynthetic Diversity.</title>
        <authorList>
            <person name="Kalkreuter E."/>
            <person name="Kautsar S.A."/>
            <person name="Yang D."/>
            <person name="Bader C.D."/>
            <person name="Teijaro C.N."/>
            <person name="Fluegel L."/>
            <person name="Davis C.M."/>
            <person name="Simpson J.R."/>
            <person name="Lauterbach L."/>
            <person name="Steele A.D."/>
            <person name="Gui C."/>
            <person name="Meng S."/>
            <person name="Li G."/>
            <person name="Viehrig K."/>
            <person name="Ye F."/>
            <person name="Su P."/>
            <person name="Kiefer A.F."/>
            <person name="Nichols A."/>
            <person name="Cepeda A.J."/>
            <person name="Yan W."/>
            <person name="Fan B."/>
            <person name="Jiang Y."/>
            <person name="Adhikari A."/>
            <person name="Zheng C.-J."/>
            <person name="Schuster L."/>
            <person name="Cowan T.M."/>
            <person name="Smanski M.J."/>
            <person name="Chevrette M.G."/>
            <person name="De Carvalho L.P.S."/>
            <person name="Shen B."/>
        </authorList>
    </citation>
    <scope>NUCLEOTIDE SEQUENCE [LARGE SCALE GENOMIC DNA]</scope>
    <source>
        <strain evidence="2 3">NPDC019626</strain>
    </source>
</reference>
<evidence type="ECO:0000256" key="1">
    <source>
        <dbReference type="SAM" id="MobiDB-lite"/>
    </source>
</evidence>
<sequence>MTDDRSTPPEPSVDDDDYDVGLEDPVIEGDAPTTWQEFAAEARTSGSSDLAPIVQSMAAGDATLPSNACLNG</sequence>
<keyword evidence="3" id="KW-1185">Reference proteome</keyword>
<dbReference type="EMBL" id="JBIRXV010000001">
    <property type="protein sequence ID" value="MFI2320561.1"/>
    <property type="molecule type" value="Genomic_DNA"/>
</dbReference>